<evidence type="ECO:0000256" key="1">
    <source>
        <dbReference type="SAM" id="Phobius"/>
    </source>
</evidence>
<keyword evidence="1" id="KW-0812">Transmembrane</keyword>
<reference evidence="2" key="2">
    <citation type="journal article" date="2015" name="Fish Shellfish Immunol.">
        <title>Early steps in the European eel (Anguilla anguilla)-Vibrio vulnificus interaction in the gills: Role of the RtxA13 toxin.</title>
        <authorList>
            <person name="Callol A."/>
            <person name="Pajuelo D."/>
            <person name="Ebbesson L."/>
            <person name="Teles M."/>
            <person name="MacKenzie S."/>
            <person name="Amaro C."/>
        </authorList>
    </citation>
    <scope>NUCLEOTIDE SEQUENCE</scope>
</reference>
<keyword evidence="1" id="KW-1133">Transmembrane helix</keyword>
<proteinExistence type="predicted"/>
<protein>
    <submittedName>
        <fullName evidence="2">Uncharacterized protein</fullName>
    </submittedName>
</protein>
<organism evidence="2">
    <name type="scientific">Anguilla anguilla</name>
    <name type="common">European freshwater eel</name>
    <name type="synonym">Muraena anguilla</name>
    <dbReference type="NCBI Taxonomy" id="7936"/>
    <lineage>
        <taxon>Eukaryota</taxon>
        <taxon>Metazoa</taxon>
        <taxon>Chordata</taxon>
        <taxon>Craniata</taxon>
        <taxon>Vertebrata</taxon>
        <taxon>Euteleostomi</taxon>
        <taxon>Actinopterygii</taxon>
        <taxon>Neopterygii</taxon>
        <taxon>Teleostei</taxon>
        <taxon>Anguilliformes</taxon>
        <taxon>Anguillidae</taxon>
        <taxon>Anguilla</taxon>
    </lineage>
</organism>
<accession>A0A0E9QS18</accession>
<dbReference type="AlphaFoldDB" id="A0A0E9QS18"/>
<dbReference type="EMBL" id="GBXM01089507">
    <property type="protein sequence ID" value="JAH19070.1"/>
    <property type="molecule type" value="Transcribed_RNA"/>
</dbReference>
<keyword evidence="1" id="KW-0472">Membrane</keyword>
<evidence type="ECO:0000313" key="2">
    <source>
        <dbReference type="EMBL" id="JAH19070.1"/>
    </source>
</evidence>
<feature type="transmembrane region" description="Helical" evidence="1">
    <location>
        <begin position="7"/>
        <end position="23"/>
    </location>
</feature>
<reference evidence="2" key="1">
    <citation type="submission" date="2014-11" db="EMBL/GenBank/DDBJ databases">
        <authorList>
            <person name="Amaro Gonzalez C."/>
        </authorList>
    </citation>
    <scope>NUCLEOTIDE SEQUENCE</scope>
</reference>
<sequence>MAREPTLVVTSCMVFWFLLLFTMNLSVKVVYYTVNSPRLFFLLLIFLVRTKKLVDPVALHHLGYSLN</sequence>
<name>A0A0E9QS18_ANGAN</name>